<sequence>MKKKVVVPAYVLALFAVLLLAGCAGSPAGSSPGGDIAAMPLTNTYWQLLSVAGEPVPETDREQKAHILFLDDGRVSGFSGCNQYMGNYRVQGENLLFDSMSSTRRACPDNQTEQLLFAALAKTVGVNLDGIELRLLGEAGEELAVFEASRMK</sequence>
<dbReference type="InterPro" id="IPR005184">
    <property type="entry name" value="DUF306_Meta_HslJ"/>
</dbReference>
<organism evidence="3 4">
    <name type="scientific">Marinobacter vulgaris</name>
    <dbReference type="NCBI Taxonomy" id="1928331"/>
    <lineage>
        <taxon>Bacteria</taxon>
        <taxon>Pseudomonadati</taxon>
        <taxon>Pseudomonadota</taxon>
        <taxon>Gammaproteobacteria</taxon>
        <taxon>Pseudomonadales</taxon>
        <taxon>Marinobacteraceae</taxon>
        <taxon>Marinobacter</taxon>
    </lineage>
</organism>
<accession>A0A2V3ZMR3</accession>
<feature type="chain" id="PRO_5016049094" description="DUF306 domain-containing protein" evidence="1">
    <location>
        <begin position="29"/>
        <end position="152"/>
    </location>
</feature>
<dbReference type="Pfam" id="PF03724">
    <property type="entry name" value="META"/>
    <property type="match status" value="1"/>
</dbReference>
<feature type="domain" description="DUF306" evidence="2">
    <location>
        <begin position="40"/>
        <end position="147"/>
    </location>
</feature>
<reference evidence="4" key="1">
    <citation type="submission" date="2018-05" db="EMBL/GenBank/DDBJ databases">
        <authorList>
            <person name="Lu D."/>
        </authorList>
    </citation>
    <scope>NUCLEOTIDE SEQUENCE [LARGE SCALE GENOMIC DNA]</scope>
    <source>
        <strain evidence="4">F01</strain>
    </source>
</reference>
<dbReference type="RefSeq" id="WP_114611982.1">
    <property type="nucleotide sequence ID" value="NZ_QFWX01000002.1"/>
</dbReference>
<dbReference type="PANTHER" id="PTHR35535">
    <property type="entry name" value="HEAT SHOCK PROTEIN HSLJ"/>
    <property type="match status" value="1"/>
</dbReference>
<evidence type="ECO:0000256" key="1">
    <source>
        <dbReference type="SAM" id="SignalP"/>
    </source>
</evidence>
<dbReference type="EMBL" id="QFWX01000002">
    <property type="protein sequence ID" value="PXX92428.1"/>
    <property type="molecule type" value="Genomic_DNA"/>
</dbReference>
<comment type="caution">
    <text evidence="3">The sequence shown here is derived from an EMBL/GenBank/DDBJ whole genome shotgun (WGS) entry which is preliminary data.</text>
</comment>
<dbReference type="Proteomes" id="UP000253987">
    <property type="component" value="Unassembled WGS sequence"/>
</dbReference>
<dbReference type="OrthoDB" id="5348860at2"/>
<dbReference type="InterPro" id="IPR038670">
    <property type="entry name" value="HslJ-like_sf"/>
</dbReference>
<protein>
    <recommendedName>
        <fullName evidence="2">DUF306 domain-containing protein</fullName>
    </recommendedName>
</protein>
<reference evidence="3 4" key="2">
    <citation type="submission" date="2018-06" db="EMBL/GenBank/DDBJ databases">
        <title>Marinobactersediminissp. nov, a moderately halophilic bacterium isolated from marine solar saltern.</title>
        <authorList>
            <person name="Zhang Y."/>
        </authorList>
    </citation>
    <scope>NUCLEOTIDE SEQUENCE [LARGE SCALE GENOMIC DNA]</scope>
    <source>
        <strain evidence="3 4">F01</strain>
    </source>
</reference>
<dbReference type="AlphaFoldDB" id="A0A2V3ZMR3"/>
<dbReference type="Gene3D" id="2.40.128.270">
    <property type="match status" value="1"/>
</dbReference>
<keyword evidence="4" id="KW-1185">Reference proteome</keyword>
<proteinExistence type="predicted"/>
<feature type="signal peptide" evidence="1">
    <location>
        <begin position="1"/>
        <end position="28"/>
    </location>
</feature>
<name>A0A2V3ZMR3_9GAMM</name>
<gene>
    <name evidence="3" type="ORF">DIT71_04315</name>
</gene>
<dbReference type="InterPro" id="IPR053147">
    <property type="entry name" value="Hsp_HslJ-like"/>
</dbReference>
<evidence type="ECO:0000259" key="2">
    <source>
        <dbReference type="Pfam" id="PF03724"/>
    </source>
</evidence>
<evidence type="ECO:0000313" key="4">
    <source>
        <dbReference type="Proteomes" id="UP000253987"/>
    </source>
</evidence>
<dbReference type="PROSITE" id="PS51257">
    <property type="entry name" value="PROKAR_LIPOPROTEIN"/>
    <property type="match status" value="1"/>
</dbReference>
<dbReference type="PANTHER" id="PTHR35535:SF1">
    <property type="entry name" value="HEAT SHOCK PROTEIN HSLJ"/>
    <property type="match status" value="1"/>
</dbReference>
<evidence type="ECO:0000313" key="3">
    <source>
        <dbReference type="EMBL" id="PXX92428.1"/>
    </source>
</evidence>
<keyword evidence="1" id="KW-0732">Signal</keyword>